<protein>
    <submittedName>
        <fullName evidence="1">Uncharacterized protein</fullName>
    </submittedName>
</protein>
<organism evidence="1 2">
    <name type="scientific">Colletotrichum gloeosporioides (strain Cg-14)</name>
    <name type="common">Anthracnose fungus</name>
    <name type="synonym">Glomerella cingulata</name>
    <dbReference type="NCBI Taxonomy" id="1237896"/>
    <lineage>
        <taxon>Eukaryota</taxon>
        <taxon>Fungi</taxon>
        <taxon>Dikarya</taxon>
        <taxon>Ascomycota</taxon>
        <taxon>Pezizomycotina</taxon>
        <taxon>Sordariomycetes</taxon>
        <taxon>Hypocreomycetidae</taxon>
        <taxon>Glomerellales</taxon>
        <taxon>Glomerellaceae</taxon>
        <taxon>Colletotrichum</taxon>
        <taxon>Colletotrichum gloeosporioides species complex</taxon>
    </lineage>
</organism>
<proteinExistence type="predicted"/>
<comment type="caution">
    <text evidence="1">The sequence shown here is derived from an EMBL/GenBank/DDBJ whole genome shotgun (WGS) entry which is preliminary data.</text>
</comment>
<accession>T0LE22</accession>
<gene>
    <name evidence="1" type="ORF">CGLO_14336</name>
</gene>
<dbReference type="Proteomes" id="UP000015530">
    <property type="component" value="Unassembled WGS sequence"/>
</dbReference>
<name>T0LE22_COLGC</name>
<evidence type="ECO:0000313" key="1">
    <source>
        <dbReference type="EMBL" id="EQB46600.1"/>
    </source>
</evidence>
<reference evidence="2" key="1">
    <citation type="journal article" date="2013" name="Mol. Plant Microbe Interact.">
        <title>Global aspects of pacC regulation of pathogenicity genes in Colletotrichum gloeosporioides as revealed by transcriptome analysis.</title>
        <authorList>
            <person name="Alkan N."/>
            <person name="Meng X."/>
            <person name="Friedlander G."/>
            <person name="Reuveni E."/>
            <person name="Sukno S."/>
            <person name="Sherman A."/>
            <person name="Thon M."/>
            <person name="Fluhr R."/>
            <person name="Prusky D."/>
        </authorList>
    </citation>
    <scope>NUCLEOTIDE SEQUENCE [LARGE SCALE GENOMIC DNA]</scope>
    <source>
        <strain evidence="2">Cg-14</strain>
    </source>
</reference>
<evidence type="ECO:0000313" key="2">
    <source>
        <dbReference type="Proteomes" id="UP000015530"/>
    </source>
</evidence>
<dbReference type="HOGENOM" id="CLU_2849559_0_0_1"/>
<dbReference type="EMBL" id="AMYD01003323">
    <property type="protein sequence ID" value="EQB46600.1"/>
    <property type="molecule type" value="Genomic_DNA"/>
</dbReference>
<dbReference type="AlphaFoldDB" id="T0LE22"/>
<sequence length="65" mass="6987">MAARPPEADLIDNAAEFQWFASETAITSPANKHHAVTAFLFTATAQKLQSVTCTLHVTLICRAAS</sequence>